<accession>A0A1V4KD15</accession>
<evidence type="ECO:0000313" key="3">
    <source>
        <dbReference type="Proteomes" id="UP000190648"/>
    </source>
</evidence>
<protein>
    <submittedName>
        <fullName evidence="2">Uncharacterized protein</fullName>
    </submittedName>
</protein>
<dbReference type="EMBL" id="LSYS01003700">
    <property type="protein sequence ID" value="OPJ82359.1"/>
    <property type="molecule type" value="Genomic_DNA"/>
</dbReference>
<comment type="caution">
    <text evidence="2">The sequence shown here is derived from an EMBL/GenBank/DDBJ whole genome shotgun (WGS) entry which is preliminary data.</text>
</comment>
<organism evidence="2 3">
    <name type="scientific">Patagioenas fasciata monilis</name>
    <dbReference type="NCBI Taxonomy" id="372326"/>
    <lineage>
        <taxon>Eukaryota</taxon>
        <taxon>Metazoa</taxon>
        <taxon>Chordata</taxon>
        <taxon>Craniata</taxon>
        <taxon>Vertebrata</taxon>
        <taxon>Euteleostomi</taxon>
        <taxon>Archelosauria</taxon>
        <taxon>Archosauria</taxon>
        <taxon>Dinosauria</taxon>
        <taxon>Saurischia</taxon>
        <taxon>Theropoda</taxon>
        <taxon>Coelurosauria</taxon>
        <taxon>Aves</taxon>
        <taxon>Neognathae</taxon>
        <taxon>Neoaves</taxon>
        <taxon>Columbimorphae</taxon>
        <taxon>Columbiformes</taxon>
        <taxon>Columbidae</taxon>
        <taxon>Patagioenas</taxon>
    </lineage>
</organism>
<reference evidence="2 3" key="1">
    <citation type="submission" date="2016-02" db="EMBL/GenBank/DDBJ databases">
        <title>Band-tailed pigeon sequencing and assembly.</title>
        <authorList>
            <person name="Soares A.E."/>
            <person name="Novak B.J."/>
            <person name="Rice E.S."/>
            <person name="O'Connell B."/>
            <person name="Chang D."/>
            <person name="Weber S."/>
            <person name="Shapiro B."/>
        </authorList>
    </citation>
    <scope>NUCLEOTIDE SEQUENCE [LARGE SCALE GENOMIC DNA]</scope>
    <source>
        <strain evidence="2">BTP2013</strain>
        <tissue evidence="2">Blood</tissue>
    </source>
</reference>
<gene>
    <name evidence="2" type="ORF">AV530_014130</name>
</gene>
<name>A0A1V4KD15_PATFA</name>
<keyword evidence="3" id="KW-1185">Reference proteome</keyword>
<feature type="region of interest" description="Disordered" evidence="1">
    <location>
        <begin position="42"/>
        <end position="68"/>
    </location>
</feature>
<evidence type="ECO:0000313" key="2">
    <source>
        <dbReference type="EMBL" id="OPJ82359.1"/>
    </source>
</evidence>
<evidence type="ECO:0000256" key="1">
    <source>
        <dbReference type="SAM" id="MobiDB-lite"/>
    </source>
</evidence>
<dbReference type="AlphaFoldDB" id="A0A1V4KD15"/>
<proteinExistence type="predicted"/>
<feature type="compositionally biased region" description="Basic and acidic residues" evidence="1">
    <location>
        <begin position="42"/>
        <end position="53"/>
    </location>
</feature>
<sequence length="68" mass="7445">MNGRALGWDLAGLTHLAQAELTSHKASSLRLAVQANFISRQETGEAHDKEQNKQVHTVLSDPKQLSPL</sequence>
<dbReference type="Proteomes" id="UP000190648">
    <property type="component" value="Unassembled WGS sequence"/>
</dbReference>